<dbReference type="OrthoDB" id="9785015at2"/>
<evidence type="ECO:0000313" key="7">
    <source>
        <dbReference type="Proteomes" id="UP000010121"/>
    </source>
</evidence>
<dbReference type="InterPro" id="IPR005950">
    <property type="entry name" value="ModA"/>
</dbReference>
<evidence type="ECO:0000313" key="6">
    <source>
        <dbReference type="EMBL" id="EEW25282.1"/>
    </source>
</evidence>
<accession>C8S184</accession>
<proteinExistence type="inferred from homology"/>
<organism evidence="6 7">
    <name type="scientific">Rhodobacter ferrooxidans</name>
    <dbReference type="NCBI Taxonomy" id="371731"/>
    <lineage>
        <taxon>Bacteria</taxon>
        <taxon>Pseudomonadati</taxon>
        <taxon>Pseudomonadota</taxon>
        <taxon>Alphaproteobacteria</taxon>
        <taxon>Rhodobacterales</taxon>
        <taxon>Rhodobacter group</taxon>
        <taxon>Rhodobacter</taxon>
    </lineage>
</organism>
<protein>
    <submittedName>
        <fullName evidence="6">Molybdenum ABC transporter, periplasmic molybdate-binding protein</fullName>
    </submittedName>
</protein>
<dbReference type="GO" id="GO:0015689">
    <property type="term" value="P:molybdate ion transport"/>
    <property type="evidence" value="ECO:0007669"/>
    <property type="project" value="InterPro"/>
</dbReference>
<feature type="signal peptide" evidence="5">
    <location>
        <begin position="1"/>
        <end position="23"/>
    </location>
</feature>
<evidence type="ECO:0000256" key="2">
    <source>
        <dbReference type="ARBA" id="ARBA00022723"/>
    </source>
</evidence>
<sequence length="253" mass="26226">MLHLTRRATFALALLALPATAQADEALVAVAANFAGAAEAISAEFTRETGHTLTLTTGATGKLYAQIAEGAPFDVMLSADAKTPAKIEKETLGVAGSSFTYAIGKLALWSPDAGRIGADPKAALTDPATLFIAIANPELAPYGLAAQETLQSLGLWDAVQPKIVLGENIGQAQSLAQSGAAQLAFVAASAVRVPGAEMMGSAWEVPQELFTPIRQDTILLNHGAENAAALAFMQYLQGAKAREITQSFGYGIE</sequence>
<gene>
    <name evidence="6" type="ORF">Rsw2DRAFT_1812</name>
</gene>
<evidence type="ECO:0000256" key="4">
    <source>
        <dbReference type="PIRSR" id="PIRSR004846-1"/>
    </source>
</evidence>
<dbReference type="PANTHER" id="PTHR30632:SF14">
    <property type="entry name" value="TUNGSTATE_MOLYBDATE_CHROMATE-BINDING PROTEIN MODA"/>
    <property type="match status" value="1"/>
</dbReference>
<comment type="caution">
    <text evidence="6">The sequence shown here is derived from an EMBL/GenBank/DDBJ whole genome shotgun (WGS) entry which is preliminary data.</text>
</comment>
<dbReference type="PIRSF" id="PIRSF004846">
    <property type="entry name" value="ModA"/>
    <property type="match status" value="1"/>
</dbReference>
<dbReference type="RefSeq" id="WP_008030211.1">
    <property type="nucleotide sequence ID" value="NZ_ACYY01000010.1"/>
</dbReference>
<keyword evidence="7" id="KW-1185">Reference proteome</keyword>
<dbReference type="GO" id="GO:0046872">
    <property type="term" value="F:metal ion binding"/>
    <property type="evidence" value="ECO:0007669"/>
    <property type="project" value="UniProtKB-KW"/>
</dbReference>
<dbReference type="InterPro" id="IPR050682">
    <property type="entry name" value="ModA/WtpA"/>
</dbReference>
<dbReference type="EMBL" id="ACYY01000010">
    <property type="protein sequence ID" value="EEW25282.1"/>
    <property type="molecule type" value="Genomic_DNA"/>
</dbReference>
<comment type="similarity">
    <text evidence="1">Belongs to the bacterial solute-binding protein ModA family.</text>
</comment>
<feature type="chain" id="PRO_5002991414" evidence="5">
    <location>
        <begin position="24"/>
        <end position="253"/>
    </location>
</feature>
<dbReference type="SUPFAM" id="SSF53850">
    <property type="entry name" value="Periplasmic binding protein-like II"/>
    <property type="match status" value="1"/>
</dbReference>
<dbReference type="eggNOG" id="COG0725">
    <property type="taxonomic scope" value="Bacteria"/>
</dbReference>
<evidence type="ECO:0000256" key="5">
    <source>
        <dbReference type="SAM" id="SignalP"/>
    </source>
</evidence>
<reference evidence="6 7" key="1">
    <citation type="submission" date="2009-08" db="EMBL/GenBank/DDBJ databases">
        <title>The draft genome of Rhodobacter sp. SW2.</title>
        <authorList>
            <consortium name="US DOE Joint Genome Institute (JGI-PGF)"/>
            <person name="Lucas S."/>
            <person name="Copeland A."/>
            <person name="Lapidus A."/>
            <person name="Glavina del Rio T."/>
            <person name="Tice H."/>
            <person name="Bruce D."/>
            <person name="Goodwin L."/>
            <person name="Pitluck S."/>
            <person name="Larimer F."/>
            <person name="Land M.L."/>
            <person name="Hauser L."/>
            <person name="Emerson D."/>
        </authorList>
    </citation>
    <scope>NUCLEOTIDE SEQUENCE [LARGE SCALE GENOMIC DNA]</scope>
    <source>
        <strain evidence="6 7">SW2</strain>
    </source>
</reference>
<feature type="binding site" evidence="4">
    <location>
        <position position="60"/>
    </location>
    <ligand>
        <name>molybdate</name>
        <dbReference type="ChEBI" id="CHEBI:36264"/>
    </ligand>
</feature>
<dbReference type="NCBIfam" id="TIGR01256">
    <property type="entry name" value="modA"/>
    <property type="match status" value="1"/>
</dbReference>
<keyword evidence="3 5" id="KW-0732">Signal</keyword>
<dbReference type="PANTHER" id="PTHR30632">
    <property type="entry name" value="MOLYBDATE-BINDING PERIPLASMIC PROTEIN"/>
    <property type="match status" value="1"/>
</dbReference>
<dbReference type="Proteomes" id="UP000010121">
    <property type="component" value="Unassembled WGS sequence"/>
</dbReference>
<keyword evidence="2 4" id="KW-0479">Metal-binding</keyword>
<feature type="binding site" evidence="4">
    <location>
        <position position="169"/>
    </location>
    <ligand>
        <name>molybdate</name>
        <dbReference type="ChEBI" id="CHEBI:36264"/>
    </ligand>
</feature>
<evidence type="ECO:0000256" key="1">
    <source>
        <dbReference type="ARBA" id="ARBA00009175"/>
    </source>
</evidence>
<dbReference type="AlphaFoldDB" id="C8S184"/>
<evidence type="ECO:0000256" key="3">
    <source>
        <dbReference type="ARBA" id="ARBA00022729"/>
    </source>
</evidence>
<dbReference type="STRING" id="371731.Rsw2DRAFT_1812"/>
<dbReference type="GO" id="GO:0030973">
    <property type="term" value="F:molybdate ion binding"/>
    <property type="evidence" value="ECO:0007669"/>
    <property type="project" value="TreeGrafter"/>
</dbReference>
<keyword evidence="4" id="KW-0500">Molybdenum</keyword>
<name>C8S184_9RHOB</name>
<dbReference type="Pfam" id="PF13531">
    <property type="entry name" value="SBP_bac_11"/>
    <property type="match status" value="1"/>
</dbReference>
<dbReference type="Gene3D" id="3.40.190.10">
    <property type="entry name" value="Periplasmic binding protein-like II"/>
    <property type="match status" value="2"/>
</dbReference>